<protein>
    <submittedName>
        <fullName evidence="1">Uncharacterized protein</fullName>
    </submittedName>
</protein>
<sequence length="128" mass="14565">MDINLFSTMTPTAYLSLWNKYRPAIIHLMLAASEGPQQYKLYAHEFKALAPKEKSFSFVLHAHLGKAKNNIKNSITAQDLLSMLNMSRKASEQLAKNTFEFTLDNRFVLHIVRVPVVEQPLEAESEVS</sequence>
<dbReference type="RefSeq" id="WP_202007805.1">
    <property type="nucleotide sequence ID" value="NZ_JAERRB010000001.1"/>
</dbReference>
<dbReference type="Proteomes" id="UP000613030">
    <property type="component" value="Unassembled WGS sequence"/>
</dbReference>
<evidence type="ECO:0000313" key="2">
    <source>
        <dbReference type="Proteomes" id="UP000613030"/>
    </source>
</evidence>
<organism evidence="1 2">
    <name type="scientific">Chryseolinea lacunae</name>
    <dbReference type="NCBI Taxonomy" id="2801331"/>
    <lineage>
        <taxon>Bacteria</taxon>
        <taxon>Pseudomonadati</taxon>
        <taxon>Bacteroidota</taxon>
        <taxon>Cytophagia</taxon>
        <taxon>Cytophagales</taxon>
        <taxon>Fulvivirgaceae</taxon>
        <taxon>Chryseolinea</taxon>
    </lineage>
</organism>
<keyword evidence="2" id="KW-1185">Reference proteome</keyword>
<evidence type="ECO:0000313" key="1">
    <source>
        <dbReference type="EMBL" id="MBL0740474.1"/>
    </source>
</evidence>
<reference evidence="1 2" key="1">
    <citation type="submission" date="2021-01" db="EMBL/GenBank/DDBJ databases">
        <title>Chryseolinea sp. Jin1 Genome sequencing and assembly.</title>
        <authorList>
            <person name="Kim I."/>
        </authorList>
    </citation>
    <scope>NUCLEOTIDE SEQUENCE [LARGE SCALE GENOMIC DNA]</scope>
    <source>
        <strain evidence="1 2">Jin1</strain>
    </source>
</reference>
<gene>
    <name evidence="1" type="ORF">JI741_04555</name>
</gene>
<accession>A0ABS1KLX9</accession>
<name>A0ABS1KLX9_9BACT</name>
<comment type="caution">
    <text evidence="1">The sequence shown here is derived from an EMBL/GenBank/DDBJ whole genome shotgun (WGS) entry which is preliminary data.</text>
</comment>
<dbReference type="EMBL" id="JAERRB010000001">
    <property type="protein sequence ID" value="MBL0740474.1"/>
    <property type="molecule type" value="Genomic_DNA"/>
</dbReference>
<proteinExistence type="predicted"/>